<evidence type="ECO:0000259" key="8">
    <source>
        <dbReference type="PROSITE" id="PS50928"/>
    </source>
</evidence>
<comment type="subcellular location">
    <subcellularLocation>
        <location evidence="1 7">Cell membrane</location>
        <topology evidence="1 7">Multi-pass membrane protein</topology>
    </subcellularLocation>
</comment>
<keyword evidence="2 7" id="KW-0813">Transport</keyword>
<keyword evidence="6 7" id="KW-0472">Membrane</keyword>
<proteinExistence type="inferred from homology"/>
<evidence type="ECO:0000256" key="5">
    <source>
        <dbReference type="ARBA" id="ARBA00022989"/>
    </source>
</evidence>
<evidence type="ECO:0000313" key="9">
    <source>
        <dbReference type="EMBL" id="MBJ7602772.1"/>
    </source>
</evidence>
<dbReference type="PROSITE" id="PS50928">
    <property type="entry name" value="ABC_TM1"/>
    <property type="match status" value="1"/>
</dbReference>
<dbReference type="EMBL" id="JAEKNQ010000023">
    <property type="protein sequence ID" value="MBJ7602772.1"/>
    <property type="molecule type" value="Genomic_DNA"/>
</dbReference>
<dbReference type="Gene3D" id="1.10.3720.10">
    <property type="entry name" value="MetI-like"/>
    <property type="match status" value="1"/>
</dbReference>
<keyword evidence="3" id="KW-1003">Cell membrane</keyword>
<feature type="transmembrane region" description="Helical" evidence="7">
    <location>
        <begin position="72"/>
        <end position="91"/>
    </location>
</feature>
<keyword evidence="4 7" id="KW-0812">Transmembrane</keyword>
<name>A0A934K939_9BACT</name>
<dbReference type="GO" id="GO:0005886">
    <property type="term" value="C:plasma membrane"/>
    <property type="evidence" value="ECO:0007669"/>
    <property type="project" value="UniProtKB-SubCell"/>
</dbReference>
<organism evidence="9 10">
    <name type="scientific">Candidatus Dormiibacter inghamiae</name>
    <dbReference type="NCBI Taxonomy" id="3127013"/>
    <lineage>
        <taxon>Bacteria</taxon>
        <taxon>Bacillati</taxon>
        <taxon>Candidatus Dormiibacterota</taxon>
        <taxon>Candidatus Dormibacteria</taxon>
        <taxon>Candidatus Dormibacterales</taxon>
        <taxon>Candidatus Dormibacteraceae</taxon>
        <taxon>Candidatus Dormiibacter</taxon>
    </lineage>
</organism>
<feature type="domain" description="ABC transmembrane type-1" evidence="8">
    <location>
        <begin position="65"/>
        <end position="249"/>
    </location>
</feature>
<dbReference type="InterPro" id="IPR035906">
    <property type="entry name" value="MetI-like_sf"/>
</dbReference>
<evidence type="ECO:0000256" key="2">
    <source>
        <dbReference type="ARBA" id="ARBA00022448"/>
    </source>
</evidence>
<dbReference type="GO" id="GO:0055085">
    <property type="term" value="P:transmembrane transport"/>
    <property type="evidence" value="ECO:0007669"/>
    <property type="project" value="InterPro"/>
</dbReference>
<feature type="transmembrane region" description="Helical" evidence="7">
    <location>
        <begin position="171"/>
        <end position="201"/>
    </location>
</feature>
<evidence type="ECO:0000256" key="3">
    <source>
        <dbReference type="ARBA" id="ARBA00022475"/>
    </source>
</evidence>
<accession>A0A934K939</accession>
<evidence type="ECO:0000256" key="7">
    <source>
        <dbReference type="RuleBase" id="RU363032"/>
    </source>
</evidence>
<dbReference type="CDD" id="cd06261">
    <property type="entry name" value="TM_PBP2"/>
    <property type="match status" value="1"/>
</dbReference>
<dbReference type="InterPro" id="IPR000515">
    <property type="entry name" value="MetI-like"/>
</dbReference>
<protein>
    <submittedName>
        <fullName evidence="9">ABC transporter permease</fullName>
    </submittedName>
</protein>
<feature type="transmembrane region" description="Helical" evidence="7">
    <location>
        <begin position="227"/>
        <end position="246"/>
    </location>
</feature>
<dbReference type="Pfam" id="PF00528">
    <property type="entry name" value="BPD_transp_1"/>
    <property type="match status" value="1"/>
</dbReference>
<comment type="caution">
    <text evidence="9">The sequence shown here is derived from an EMBL/GenBank/DDBJ whole genome shotgun (WGS) entry which is preliminary data.</text>
</comment>
<feature type="transmembrane region" description="Helical" evidence="7">
    <location>
        <begin position="103"/>
        <end position="125"/>
    </location>
</feature>
<feature type="transmembrane region" description="Helical" evidence="7">
    <location>
        <begin position="5"/>
        <end position="22"/>
    </location>
</feature>
<dbReference type="PANTHER" id="PTHR30151:SF20">
    <property type="entry name" value="ABC TRANSPORTER PERMEASE PROTEIN HI_0355-RELATED"/>
    <property type="match status" value="1"/>
</dbReference>
<evidence type="ECO:0000256" key="1">
    <source>
        <dbReference type="ARBA" id="ARBA00004651"/>
    </source>
</evidence>
<dbReference type="Proteomes" id="UP000620075">
    <property type="component" value="Unassembled WGS sequence"/>
</dbReference>
<sequence>MRRRYLILAIQLVILVGVVLIWELGSRQPTDEEHFLVDPFIWSRPSRIFARVLEWLQDGIILNNVFITLYEALMSFVLGTAAGIAAGFILGRSDFWARVLNPYIQVVNALPRLVFTPIFFLIFGLDANSKIALGFSLVFFIVFFNAFQGVREVDRNVFNNARMLGAGERQMAWHVLLPSALSWILTSLHTSVGFAMVGAVVGEYLGSSRGLGHIIAQSEGNLDATGVWAGLAVLSVVVVMVELLVTQLERRLVRWKPQPAGDLLAA</sequence>
<comment type="similarity">
    <text evidence="7">Belongs to the binding-protein-dependent transport system permease family.</text>
</comment>
<dbReference type="SUPFAM" id="SSF161098">
    <property type="entry name" value="MetI-like"/>
    <property type="match status" value="1"/>
</dbReference>
<dbReference type="PANTHER" id="PTHR30151">
    <property type="entry name" value="ALKANE SULFONATE ABC TRANSPORTER-RELATED, MEMBRANE SUBUNIT"/>
    <property type="match status" value="1"/>
</dbReference>
<reference evidence="9 10" key="1">
    <citation type="submission" date="2020-10" db="EMBL/GenBank/DDBJ databases">
        <title>Ca. Dormibacterota MAGs.</title>
        <authorList>
            <person name="Montgomery K."/>
        </authorList>
    </citation>
    <scope>NUCLEOTIDE SEQUENCE [LARGE SCALE GENOMIC DNA]</scope>
    <source>
        <strain evidence="9">SC8811_S16_3</strain>
    </source>
</reference>
<dbReference type="AlphaFoldDB" id="A0A934K939"/>
<feature type="transmembrane region" description="Helical" evidence="7">
    <location>
        <begin position="131"/>
        <end position="150"/>
    </location>
</feature>
<dbReference type="RefSeq" id="WP_338177669.1">
    <property type="nucleotide sequence ID" value="NZ_JAEKNQ010000023.1"/>
</dbReference>
<gene>
    <name evidence="9" type="ORF">JF888_06215</name>
</gene>
<keyword evidence="5 7" id="KW-1133">Transmembrane helix</keyword>
<evidence type="ECO:0000256" key="4">
    <source>
        <dbReference type="ARBA" id="ARBA00022692"/>
    </source>
</evidence>
<evidence type="ECO:0000313" key="10">
    <source>
        <dbReference type="Proteomes" id="UP000620075"/>
    </source>
</evidence>
<evidence type="ECO:0000256" key="6">
    <source>
        <dbReference type="ARBA" id="ARBA00023136"/>
    </source>
</evidence>